<evidence type="ECO:0000256" key="3">
    <source>
        <dbReference type="ARBA" id="ARBA00022448"/>
    </source>
</evidence>
<feature type="transmembrane region" description="Helical" evidence="8">
    <location>
        <begin position="217"/>
        <end position="239"/>
    </location>
</feature>
<keyword evidence="3" id="KW-0813">Transport</keyword>
<accession>F8FAB4</accession>
<dbReference type="KEGG" id="pms:KNP414_00977"/>
<feature type="transmembrane region" description="Helical" evidence="8">
    <location>
        <begin position="341"/>
        <end position="362"/>
    </location>
</feature>
<dbReference type="GO" id="GO:0009847">
    <property type="term" value="P:spore germination"/>
    <property type="evidence" value="ECO:0007669"/>
    <property type="project" value="InterPro"/>
</dbReference>
<proteinExistence type="inferred from homology"/>
<dbReference type="Pfam" id="PF03845">
    <property type="entry name" value="Spore_permease"/>
    <property type="match status" value="1"/>
</dbReference>
<feature type="transmembrane region" description="Helical" evidence="8">
    <location>
        <begin position="115"/>
        <end position="137"/>
    </location>
</feature>
<dbReference type="EMBL" id="CP002869">
    <property type="protein sequence ID" value="AEI39567.1"/>
    <property type="molecule type" value="Genomic_DNA"/>
</dbReference>
<feature type="transmembrane region" description="Helical" evidence="8">
    <location>
        <begin position="36"/>
        <end position="57"/>
    </location>
</feature>
<dbReference type="PANTHER" id="PTHR34975">
    <property type="entry name" value="SPORE GERMINATION PROTEIN A2"/>
    <property type="match status" value="1"/>
</dbReference>
<dbReference type="NCBIfam" id="TIGR00912">
    <property type="entry name" value="2A0309"/>
    <property type="match status" value="1"/>
</dbReference>
<evidence type="ECO:0000313" key="9">
    <source>
        <dbReference type="EMBL" id="AEI39567.1"/>
    </source>
</evidence>
<organism evidence="9 10">
    <name type="scientific">Paenibacillus mucilaginosus (strain KNP414)</name>
    <dbReference type="NCBI Taxonomy" id="1036673"/>
    <lineage>
        <taxon>Bacteria</taxon>
        <taxon>Bacillati</taxon>
        <taxon>Bacillota</taxon>
        <taxon>Bacilli</taxon>
        <taxon>Bacillales</taxon>
        <taxon>Paenibacillaceae</taxon>
        <taxon>Paenibacillus</taxon>
    </lineage>
</organism>
<dbReference type="GO" id="GO:0016020">
    <property type="term" value="C:membrane"/>
    <property type="evidence" value="ECO:0007669"/>
    <property type="project" value="UniProtKB-SubCell"/>
</dbReference>
<dbReference type="Proteomes" id="UP000006620">
    <property type="component" value="Chromosome"/>
</dbReference>
<evidence type="ECO:0000256" key="4">
    <source>
        <dbReference type="ARBA" id="ARBA00022544"/>
    </source>
</evidence>
<dbReference type="PANTHER" id="PTHR34975:SF2">
    <property type="entry name" value="SPORE GERMINATION PROTEIN A2"/>
    <property type="match status" value="1"/>
</dbReference>
<feature type="transmembrane region" description="Helical" evidence="8">
    <location>
        <begin position="144"/>
        <end position="165"/>
    </location>
</feature>
<sequence>MKAPILNARQLYCLVFLFELGSAVIVGLGMQAERDAWLAILIGMSAGLLLAVVFLYVYRRHEGHSLIGILQLRLGPAAGRLVGGIYVAYFLYIAARVLRDFGEVLVTTILNQTPLLSVNALMVVIICWSLSLGMEVIGRSAEIIIRLVSFMAIVTVPAILASDILEPRRFLPVLEKGLMPVLQTAFPLTLTFPFGETIVFLMVLPHLCSSRKAARPFLLAMLTAGLTLTAVVSLDIAVLGPGRAAAEQFPLLAALGKIQVGEVIQRLDAVALSTLILGGYFKITIFTYAGVRGLSELTRTSGRKAELAQLAAIGLLILAASVGMSASFPEHIDVGLKKVPYQMHLPLQVGVPVLLALLALVFSRRKRPYPSA</sequence>
<evidence type="ECO:0000256" key="1">
    <source>
        <dbReference type="ARBA" id="ARBA00004141"/>
    </source>
</evidence>
<dbReference type="RefSeq" id="WP_013914731.1">
    <property type="nucleotide sequence ID" value="NC_015690.1"/>
</dbReference>
<evidence type="ECO:0000313" key="10">
    <source>
        <dbReference type="Proteomes" id="UP000006620"/>
    </source>
</evidence>
<comment type="similarity">
    <text evidence="2">Belongs to the amino acid-polyamine-organocation (APC) superfamily. Spore germination protein (SGP) (TC 2.A.3.9) family.</text>
</comment>
<feature type="transmembrane region" description="Helical" evidence="8">
    <location>
        <begin position="12"/>
        <end position="30"/>
    </location>
</feature>
<dbReference type="AlphaFoldDB" id="F8FAB4"/>
<protein>
    <submittedName>
        <fullName evidence="9">Spore germination protein KB</fullName>
    </submittedName>
</protein>
<reference evidence="10" key="1">
    <citation type="submission" date="2011-06" db="EMBL/GenBank/DDBJ databases">
        <title>Complete genome sequence of Paenibacillus mucilaginosus KNP414.</title>
        <authorList>
            <person name="Wang J."/>
            <person name="Hu S."/>
            <person name="Hu X."/>
            <person name="Zhang B."/>
            <person name="Dong D."/>
            <person name="Zhang S."/>
            <person name="Zhao K."/>
            <person name="Wu D."/>
        </authorList>
    </citation>
    <scope>NUCLEOTIDE SEQUENCE [LARGE SCALE GENOMIC DNA]</scope>
    <source>
        <strain evidence="10">KNP414</strain>
    </source>
</reference>
<name>F8FAB4_PAEMK</name>
<gene>
    <name evidence="9" type="ordered locus">KNP414_00977</name>
</gene>
<feature type="transmembrane region" description="Helical" evidence="8">
    <location>
        <begin position="185"/>
        <end position="205"/>
    </location>
</feature>
<dbReference type="HOGENOM" id="CLU_047547_1_1_9"/>
<keyword evidence="4" id="KW-0309">Germination</keyword>
<keyword evidence="6 8" id="KW-1133">Transmembrane helix</keyword>
<keyword evidence="5 8" id="KW-0812">Transmembrane</keyword>
<keyword evidence="7 8" id="KW-0472">Membrane</keyword>
<reference evidence="9 10" key="2">
    <citation type="journal article" date="2013" name="Genome Announc.">
        <title>Genome Sequence of Growth-Improving Paenibacillus mucilaginosus Strain KNP414.</title>
        <authorList>
            <person name="Lu J.J."/>
            <person name="Wang J.F."/>
            <person name="Hu X.F."/>
        </authorList>
    </citation>
    <scope>NUCLEOTIDE SEQUENCE [LARGE SCALE GENOMIC DNA]</scope>
    <source>
        <strain evidence="9 10">KNP414</strain>
    </source>
</reference>
<feature type="transmembrane region" description="Helical" evidence="8">
    <location>
        <begin position="269"/>
        <end position="289"/>
    </location>
</feature>
<evidence type="ECO:0000256" key="5">
    <source>
        <dbReference type="ARBA" id="ARBA00022692"/>
    </source>
</evidence>
<evidence type="ECO:0000256" key="7">
    <source>
        <dbReference type="ARBA" id="ARBA00023136"/>
    </source>
</evidence>
<evidence type="ECO:0000256" key="6">
    <source>
        <dbReference type="ARBA" id="ARBA00022989"/>
    </source>
</evidence>
<evidence type="ECO:0000256" key="2">
    <source>
        <dbReference type="ARBA" id="ARBA00007998"/>
    </source>
</evidence>
<dbReference type="InterPro" id="IPR004761">
    <property type="entry name" value="Spore_GerAB"/>
</dbReference>
<dbReference type="PATRIC" id="fig|1036673.3.peg.877"/>
<feature type="transmembrane region" description="Helical" evidence="8">
    <location>
        <begin position="77"/>
        <end position="95"/>
    </location>
</feature>
<comment type="subcellular location">
    <subcellularLocation>
        <location evidence="1">Membrane</location>
        <topology evidence="1">Multi-pass membrane protein</topology>
    </subcellularLocation>
</comment>
<feature type="transmembrane region" description="Helical" evidence="8">
    <location>
        <begin position="310"/>
        <end position="329"/>
    </location>
</feature>
<evidence type="ECO:0000256" key="8">
    <source>
        <dbReference type="SAM" id="Phobius"/>
    </source>
</evidence>